<feature type="region of interest" description="Disordered" evidence="1">
    <location>
        <begin position="513"/>
        <end position="535"/>
    </location>
</feature>
<proteinExistence type="predicted"/>
<feature type="compositionally biased region" description="Polar residues" evidence="1">
    <location>
        <begin position="516"/>
        <end position="529"/>
    </location>
</feature>
<dbReference type="AlphaFoldDB" id="A0A2B4RBA3"/>
<accession>A0A2B4RBA3</accession>
<dbReference type="InterPro" id="IPR036397">
    <property type="entry name" value="RNaseH_sf"/>
</dbReference>
<gene>
    <name evidence="3" type="primary">K02A2.6</name>
    <name evidence="3" type="ORF">AWC38_SpisGene22255</name>
</gene>
<comment type="caution">
    <text evidence="3">The sequence shown here is derived from an EMBL/GenBank/DDBJ whole genome shotgun (WGS) entry which is preliminary data.</text>
</comment>
<keyword evidence="4" id="KW-1185">Reference proteome</keyword>
<feature type="compositionally biased region" description="Low complexity" evidence="1">
    <location>
        <begin position="799"/>
        <end position="809"/>
    </location>
</feature>
<sequence>MSTTSAKATVTTLRDIFSRHGLPEIIVSDNGPQFTSTEFEQFCASNGLLHRTSAVYKPSTNGQAERVVQILKSAIKQAHLTNADVDAVIANYLLIYRTTPHSTTGEPPSLLLMGRRLRNRLDLLTPSVEKHVEARQYSTMLSRTAHRGFRKFNAGDSVLARNFGRGGKWVRGVVTEVLGSRHYMVKVAGNLWKRHIDQLLRRPADVASTRGFLASEYQSMPLDVSPNIDQPSEIVRDSTIPSAYIPPTATLEESILASSGDSRIPNKQPTVSMPVADPLMNSQPASLPENSDSANVNDTLVVQPGSLCESPAEKRYPTRTTHRPLRHLNDYELKYEVASENVNQPTLSNTSGIVMSQNNLQPWSDNLLHGCTSFLPGPSATSKNVDMMKPQNIAGTVALPNLMNQSTLSDASATIMAQRDWQPSNDFPMQEVDQFLPGPSAACANVDMITSQTIAAAADGDPDFTTLMDLWPEEMPGLFDNDETGTSDISNIQPPNQGILLNSLESFDCPADDDGSTSGVCDHNSSSDDLSTHEDEHFNFSVEPNKVPLKGAGCCRFESDRALPENVQSGFASFENLETVEVYRLMDKFLIGMKIPPAQKPGWVKIFLKKADGKALGKTVILYYDEELEALEVVVQSPRLQAHLFRKWADSLENHNTATSNGGEAQNFGICGSRQPVQMLCVLVYTAAEIGGQRFIEMIFNSSAGRVVYDLYKDRSALPEAIARECGHEKKAIYVEEITKRFSKESDAPNYPQTIDWSELVRAAEEAQKQLGLSSEEKSNHLESNVVKDTGYVGDIDTSSNESCESVSSESEDNIPLATSKEMDYLVDELSENALVHEDRKFVIKKAAAGQSLMFGHFNREQVTSRVSNKVMLPTLKGRKLSLFQDSFLLEAHDLKHLKGLKKCDTSFFFASEAEGIQSHLITDYERWFFLFNWIKDSSLHNQTFAVECGQFVQQIKQETQAVMMGASSGCVEEIPCIQSTRELLTTSDNPELAVQWNTTQGSTKHSTSNVWVLTCLYRPARNILFVYVADNSDVFPHKAYFDDDGYELSTQRWQWQRYSGSLFNIQSRLQELRKLSEQMRPEFGPTPLPTCSAK</sequence>
<evidence type="ECO:0000313" key="3">
    <source>
        <dbReference type="EMBL" id="PFX13647.1"/>
    </source>
</evidence>
<dbReference type="InterPro" id="IPR001584">
    <property type="entry name" value="Integrase_cat-core"/>
</dbReference>
<dbReference type="Pfam" id="PF00665">
    <property type="entry name" value="rve"/>
    <property type="match status" value="1"/>
</dbReference>
<dbReference type="PANTHER" id="PTHR37984:SF12">
    <property type="entry name" value="RIBONUCLEASE H"/>
    <property type="match status" value="1"/>
</dbReference>
<evidence type="ECO:0000259" key="2">
    <source>
        <dbReference type="PROSITE" id="PS50994"/>
    </source>
</evidence>
<name>A0A2B4RBA3_STYPI</name>
<dbReference type="GO" id="GO:0003676">
    <property type="term" value="F:nucleic acid binding"/>
    <property type="evidence" value="ECO:0007669"/>
    <property type="project" value="InterPro"/>
</dbReference>
<dbReference type="Gene3D" id="3.30.420.10">
    <property type="entry name" value="Ribonuclease H-like superfamily/Ribonuclease H"/>
    <property type="match status" value="1"/>
</dbReference>
<organism evidence="3 4">
    <name type="scientific">Stylophora pistillata</name>
    <name type="common">Smooth cauliflower coral</name>
    <dbReference type="NCBI Taxonomy" id="50429"/>
    <lineage>
        <taxon>Eukaryota</taxon>
        <taxon>Metazoa</taxon>
        <taxon>Cnidaria</taxon>
        <taxon>Anthozoa</taxon>
        <taxon>Hexacorallia</taxon>
        <taxon>Scleractinia</taxon>
        <taxon>Astrocoeniina</taxon>
        <taxon>Pocilloporidae</taxon>
        <taxon>Stylophora</taxon>
    </lineage>
</organism>
<dbReference type="InterPro" id="IPR050951">
    <property type="entry name" value="Retrovirus_Pol_polyprotein"/>
</dbReference>
<dbReference type="OrthoDB" id="5978836at2759"/>
<evidence type="ECO:0000313" key="4">
    <source>
        <dbReference type="Proteomes" id="UP000225706"/>
    </source>
</evidence>
<dbReference type="PANTHER" id="PTHR37984">
    <property type="entry name" value="PROTEIN CBG26694"/>
    <property type="match status" value="1"/>
</dbReference>
<dbReference type="InterPro" id="IPR012337">
    <property type="entry name" value="RNaseH-like_sf"/>
</dbReference>
<protein>
    <submittedName>
        <fullName evidence="3">Uncharacterized protein K02A2.6</fullName>
    </submittedName>
</protein>
<dbReference type="SUPFAM" id="SSF53098">
    <property type="entry name" value="Ribonuclease H-like"/>
    <property type="match status" value="1"/>
</dbReference>
<dbReference type="Proteomes" id="UP000225706">
    <property type="component" value="Unassembled WGS sequence"/>
</dbReference>
<dbReference type="EMBL" id="LSMT01000925">
    <property type="protein sequence ID" value="PFX13647.1"/>
    <property type="molecule type" value="Genomic_DNA"/>
</dbReference>
<dbReference type="GO" id="GO:0015074">
    <property type="term" value="P:DNA integration"/>
    <property type="evidence" value="ECO:0007669"/>
    <property type="project" value="InterPro"/>
</dbReference>
<feature type="domain" description="Integrase catalytic" evidence="2">
    <location>
        <begin position="1"/>
        <end position="116"/>
    </location>
</feature>
<reference evidence="4" key="1">
    <citation type="journal article" date="2017" name="bioRxiv">
        <title>Comparative analysis of the genomes of Stylophora pistillata and Acropora digitifera provides evidence for extensive differences between species of corals.</title>
        <authorList>
            <person name="Voolstra C.R."/>
            <person name="Li Y."/>
            <person name="Liew Y.J."/>
            <person name="Baumgarten S."/>
            <person name="Zoccola D."/>
            <person name="Flot J.-F."/>
            <person name="Tambutte S."/>
            <person name="Allemand D."/>
            <person name="Aranda M."/>
        </authorList>
    </citation>
    <scope>NUCLEOTIDE SEQUENCE [LARGE SCALE GENOMIC DNA]</scope>
</reference>
<evidence type="ECO:0000256" key="1">
    <source>
        <dbReference type="SAM" id="MobiDB-lite"/>
    </source>
</evidence>
<dbReference type="PROSITE" id="PS50994">
    <property type="entry name" value="INTEGRASE"/>
    <property type="match status" value="1"/>
</dbReference>
<feature type="region of interest" description="Disordered" evidence="1">
    <location>
        <begin position="791"/>
        <end position="813"/>
    </location>
</feature>
<feature type="non-terminal residue" evidence="3">
    <location>
        <position position="1095"/>
    </location>
</feature>